<dbReference type="Proteomes" id="UP000275663">
    <property type="component" value="Chromosome"/>
</dbReference>
<evidence type="ECO:0000313" key="5">
    <source>
        <dbReference type="EMBL" id="AZP13497.1"/>
    </source>
</evidence>
<evidence type="ECO:0000259" key="4">
    <source>
        <dbReference type="Pfam" id="PF09084"/>
    </source>
</evidence>
<evidence type="ECO:0000256" key="1">
    <source>
        <dbReference type="ARBA" id="ARBA00004418"/>
    </source>
</evidence>
<dbReference type="AlphaFoldDB" id="A0A3Q9BSI2"/>
<dbReference type="Pfam" id="PF09084">
    <property type="entry name" value="NMT1"/>
    <property type="match status" value="1"/>
</dbReference>
<name>A0A3Q9BSI2_9BURK</name>
<comment type="subcellular location">
    <subcellularLocation>
        <location evidence="1">Periplasm</location>
    </subcellularLocation>
</comment>
<sequence length="389" mass="42287">MTLPFMFLLNDADRAVSNYAKRLLSRILIPALLAQKFALLAAASILALSPPTALAAEEYFANYASSSDSTRIDLGIQPLGYPAGVISALMRRDQILKKALEQSQQSLKTYPFMRGADMLTLFANSRLEAGILGDMPTILSAASGQVWIVGLVKQSFTAIVAKDSSQVRDLVGKRIAYVEASSAHHTLLQGLASAGISETQVSLRPLTVDAMPEALARGEIDAFAAWEPGPTLALSQSEKNHIAFRGISSDYFVIGKEFVKQSPQAALHLVAGLLRAIEWMRRSQQHLEMAATWAMADAQAFSGKSTSLSVAQISGITRREILDIPSAPSILKNPSAPPLNAEFLFLANLGKIPKSANQQNLAEAFNYDGLITVMSDRKKFQVNRYDYRE</sequence>
<dbReference type="KEGG" id="upv:EJN92_16800"/>
<evidence type="ECO:0000313" key="6">
    <source>
        <dbReference type="Proteomes" id="UP000275663"/>
    </source>
</evidence>
<dbReference type="PANTHER" id="PTHR30024:SF47">
    <property type="entry name" value="TAURINE-BINDING PERIPLASMIC PROTEIN"/>
    <property type="match status" value="1"/>
</dbReference>
<dbReference type="PANTHER" id="PTHR30024">
    <property type="entry name" value="ALIPHATIC SULFONATES-BINDING PROTEIN-RELATED"/>
    <property type="match status" value="1"/>
</dbReference>
<dbReference type="SUPFAM" id="SSF53850">
    <property type="entry name" value="Periplasmic binding protein-like II"/>
    <property type="match status" value="1"/>
</dbReference>
<dbReference type="RefSeq" id="WP_126128869.1">
    <property type="nucleotide sequence ID" value="NZ_CP034464.1"/>
</dbReference>
<evidence type="ECO:0000256" key="2">
    <source>
        <dbReference type="ARBA" id="ARBA00010742"/>
    </source>
</evidence>
<accession>A0A3Q9BSI2</accession>
<dbReference type="GO" id="GO:0042597">
    <property type="term" value="C:periplasmic space"/>
    <property type="evidence" value="ECO:0007669"/>
    <property type="project" value="UniProtKB-SubCell"/>
</dbReference>
<protein>
    <recommendedName>
        <fullName evidence="4">SsuA/THI5-like domain-containing protein</fullName>
    </recommendedName>
</protein>
<keyword evidence="3" id="KW-0732">Signal</keyword>
<reference evidence="5 6" key="1">
    <citation type="journal article" date="2011" name="Int. J. Syst. Evol. Microbiol.">
        <title>Description of Undibacterium oligocarboniphilum sp. nov., isolated from purified water, and Undibacterium pigrum strain CCUG 49012 as the type strain of Undibacterium parvum sp. nov., and emended descriptions of the genus Undibacterium and the species Undibacterium pigrum.</title>
        <authorList>
            <person name="Eder W."/>
            <person name="Wanner G."/>
            <person name="Ludwig W."/>
            <person name="Busse H.J."/>
            <person name="Ziemke-Kageler F."/>
            <person name="Lang E."/>
        </authorList>
    </citation>
    <scope>NUCLEOTIDE SEQUENCE [LARGE SCALE GENOMIC DNA]</scope>
    <source>
        <strain evidence="5 6">DSM 23061</strain>
    </source>
</reference>
<comment type="similarity">
    <text evidence="2">Belongs to the bacterial solute-binding protein SsuA/TauA family.</text>
</comment>
<dbReference type="GO" id="GO:0042918">
    <property type="term" value="P:alkanesulfonate transmembrane transport"/>
    <property type="evidence" value="ECO:0007669"/>
    <property type="project" value="TreeGrafter"/>
</dbReference>
<dbReference type="InterPro" id="IPR015168">
    <property type="entry name" value="SsuA/THI5"/>
</dbReference>
<organism evidence="5 6">
    <name type="scientific">Undibacterium parvum</name>
    <dbReference type="NCBI Taxonomy" id="401471"/>
    <lineage>
        <taxon>Bacteria</taxon>
        <taxon>Pseudomonadati</taxon>
        <taxon>Pseudomonadota</taxon>
        <taxon>Betaproteobacteria</taxon>
        <taxon>Burkholderiales</taxon>
        <taxon>Oxalobacteraceae</taxon>
        <taxon>Undibacterium</taxon>
    </lineage>
</organism>
<dbReference type="OrthoDB" id="286202at2"/>
<proteinExistence type="inferred from homology"/>
<gene>
    <name evidence="5" type="ORF">EJN92_16800</name>
</gene>
<dbReference type="EMBL" id="CP034464">
    <property type="protein sequence ID" value="AZP13497.1"/>
    <property type="molecule type" value="Genomic_DNA"/>
</dbReference>
<evidence type="ECO:0000256" key="3">
    <source>
        <dbReference type="ARBA" id="ARBA00022729"/>
    </source>
</evidence>
<feature type="domain" description="SsuA/THI5-like" evidence="4">
    <location>
        <begin position="123"/>
        <end position="282"/>
    </location>
</feature>
<dbReference type="Gene3D" id="3.40.190.10">
    <property type="entry name" value="Periplasmic binding protein-like II"/>
    <property type="match status" value="2"/>
</dbReference>
<keyword evidence="6" id="KW-1185">Reference proteome</keyword>